<evidence type="ECO:0000256" key="2">
    <source>
        <dbReference type="ARBA" id="ARBA00022598"/>
    </source>
</evidence>
<dbReference type="GO" id="GO:0031956">
    <property type="term" value="F:medium-chain fatty acid-CoA ligase activity"/>
    <property type="evidence" value="ECO:0007669"/>
    <property type="project" value="TreeGrafter"/>
</dbReference>
<comment type="similarity">
    <text evidence="1">Belongs to the ATP-dependent AMP-binding enzyme family.</text>
</comment>
<dbReference type="Proteomes" id="UP000301751">
    <property type="component" value="Unassembled WGS sequence"/>
</dbReference>
<name>A0A480AR60_9BURK</name>
<dbReference type="PANTHER" id="PTHR43201">
    <property type="entry name" value="ACYL-COA SYNTHETASE"/>
    <property type="match status" value="1"/>
</dbReference>
<evidence type="ECO:0000259" key="3">
    <source>
        <dbReference type="Pfam" id="PF00501"/>
    </source>
</evidence>
<feature type="domain" description="AMP-dependent synthetase/ligase" evidence="3">
    <location>
        <begin position="8"/>
        <end position="340"/>
    </location>
</feature>
<accession>A0A480AR60</accession>
<evidence type="ECO:0000259" key="4">
    <source>
        <dbReference type="Pfam" id="PF13193"/>
    </source>
</evidence>
<dbReference type="InterPro" id="IPR020845">
    <property type="entry name" value="AMP-binding_CS"/>
</dbReference>
<evidence type="ECO:0000313" key="6">
    <source>
        <dbReference type="Proteomes" id="UP000301751"/>
    </source>
</evidence>
<dbReference type="SUPFAM" id="SSF56801">
    <property type="entry name" value="Acetyl-CoA synthetase-like"/>
    <property type="match status" value="1"/>
</dbReference>
<dbReference type="EMBL" id="BJCL01000005">
    <property type="protein sequence ID" value="GCL63426.1"/>
    <property type="molecule type" value="Genomic_DNA"/>
</dbReference>
<gene>
    <name evidence="5" type="ORF">AQPW35_25070</name>
</gene>
<dbReference type="InterPro" id="IPR045851">
    <property type="entry name" value="AMP-bd_C_sf"/>
</dbReference>
<dbReference type="PROSITE" id="PS00455">
    <property type="entry name" value="AMP_BINDING"/>
    <property type="match status" value="1"/>
</dbReference>
<dbReference type="Pfam" id="PF00501">
    <property type="entry name" value="AMP-binding"/>
    <property type="match status" value="1"/>
</dbReference>
<dbReference type="InterPro" id="IPR042099">
    <property type="entry name" value="ANL_N_sf"/>
</dbReference>
<dbReference type="RefSeq" id="WP_228027087.1">
    <property type="nucleotide sequence ID" value="NZ_BJCL01000005.1"/>
</dbReference>
<keyword evidence="6" id="KW-1185">Reference proteome</keyword>
<dbReference type="AlphaFoldDB" id="A0A480AR60"/>
<feature type="domain" description="AMP-binding enzyme C-terminal" evidence="4">
    <location>
        <begin position="388"/>
        <end position="463"/>
    </location>
</feature>
<dbReference type="Gene3D" id="3.30.300.30">
    <property type="match status" value="1"/>
</dbReference>
<dbReference type="GO" id="GO:0006631">
    <property type="term" value="P:fatty acid metabolic process"/>
    <property type="evidence" value="ECO:0007669"/>
    <property type="project" value="TreeGrafter"/>
</dbReference>
<dbReference type="Pfam" id="PF13193">
    <property type="entry name" value="AMP-binding_C"/>
    <property type="match status" value="1"/>
</dbReference>
<comment type="caution">
    <text evidence="5">The sequence shown here is derived from an EMBL/GenBank/DDBJ whole genome shotgun (WGS) entry which is preliminary data.</text>
</comment>
<dbReference type="InterPro" id="IPR025110">
    <property type="entry name" value="AMP-bd_C"/>
</dbReference>
<dbReference type="Gene3D" id="3.40.50.12780">
    <property type="entry name" value="N-terminal domain of ligase-like"/>
    <property type="match status" value="1"/>
</dbReference>
<evidence type="ECO:0000313" key="5">
    <source>
        <dbReference type="EMBL" id="GCL63426.1"/>
    </source>
</evidence>
<evidence type="ECO:0000256" key="1">
    <source>
        <dbReference type="ARBA" id="ARBA00006432"/>
    </source>
</evidence>
<keyword evidence="2 5" id="KW-0436">Ligase</keyword>
<protein>
    <submittedName>
        <fullName evidence="5">Acid--CoA ligase</fullName>
    </submittedName>
</protein>
<organism evidence="5 6">
    <name type="scientific">Pseudaquabacterium pictum</name>
    <dbReference type="NCBI Taxonomy" id="2315236"/>
    <lineage>
        <taxon>Bacteria</taxon>
        <taxon>Pseudomonadati</taxon>
        <taxon>Pseudomonadota</taxon>
        <taxon>Betaproteobacteria</taxon>
        <taxon>Burkholderiales</taxon>
        <taxon>Sphaerotilaceae</taxon>
        <taxon>Pseudaquabacterium</taxon>
    </lineage>
</organism>
<sequence>MNPLYQRFADTAARTPDALAIQAGGQALTHRQFLALADAQAARWQAQGLEPGQSIGWLGHNSPAMLAGLLACAKLGAVFVPLNWRLAAAELAAIADHAGLAALEHTPELADLAAQVRAGARLAGADAPLPPGDVLLVYTSGTTGEPKGALHTQHGMLANIDMATAVQGFTAAERVLAVLPLFHVGGLCIQVLPALAAGGAVHLQARFDPGAWLADLAAWRPTTSLLVPAVMQAILAHPGWPAADVASLRFLNSGSSIVPVALIDPFHARGVPMAQVYGSTETGPFSIALAPGEALAHLGSVGRPAPGVQLRLAAADGTPVAPGAVGEIQLRAPNLMRGYHRLPAGAGFVDGWYATGDLARADADGRVTVVGRSKDMIISGGENIYPAEIENLASTWPGVAEAAVVGLPDARWGEVPVLVLVPQPGAVVDVDGLQALFQARLARFKHPRRVVQADQVPRTALGKVQKAALAAQLMAGRAAESPGQPTA</sequence>
<reference evidence="6" key="1">
    <citation type="submission" date="2019-03" db="EMBL/GenBank/DDBJ databases">
        <title>Aquabacterium pictum sp.nov., the first bacteriochlorophyll a-containing freshwater bacterium in the genus Aquabacterium of the class Betaproteobacteria.</title>
        <authorList>
            <person name="Hirose S."/>
            <person name="Tank M."/>
            <person name="Hara E."/>
            <person name="Tamaki H."/>
            <person name="Takaichi S."/>
            <person name="Haruta S."/>
            <person name="Hanada S."/>
        </authorList>
    </citation>
    <scope>NUCLEOTIDE SEQUENCE [LARGE SCALE GENOMIC DNA]</scope>
    <source>
        <strain evidence="6">W35</strain>
    </source>
</reference>
<dbReference type="InterPro" id="IPR000873">
    <property type="entry name" value="AMP-dep_synth/lig_dom"/>
</dbReference>
<dbReference type="PANTHER" id="PTHR43201:SF5">
    <property type="entry name" value="MEDIUM-CHAIN ACYL-COA LIGASE ACSF2, MITOCHONDRIAL"/>
    <property type="match status" value="1"/>
</dbReference>
<proteinExistence type="inferred from homology"/>